<dbReference type="Pfam" id="PF07350">
    <property type="entry name" value="Gig2-like"/>
    <property type="match status" value="1"/>
</dbReference>
<dbReference type="PANTHER" id="PTHR31630:SF9">
    <property type="entry name" value="PHYTANOYL-COA DIOXYGENASE"/>
    <property type="match status" value="1"/>
</dbReference>
<dbReference type="Gene3D" id="2.60.120.330">
    <property type="entry name" value="B-lactam Antibiotic, Isopenicillin N Synthase, Chain"/>
    <property type="match status" value="2"/>
</dbReference>
<dbReference type="InterPro" id="IPR027443">
    <property type="entry name" value="IPNS-like_sf"/>
</dbReference>
<organism evidence="1 2">
    <name type="scientific">Polysphondylium violaceum</name>
    <dbReference type="NCBI Taxonomy" id="133409"/>
    <lineage>
        <taxon>Eukaryota</taxon>
        <taxon>Amoebozoa</taxon>
        <taxon>Evosea</taxon>
        <taxon>Eumycetozoa</taxon>
        <taxon>Dictyostelia</taxon>
        <taxon>Dictyosteliales</taxon>
        <taxon>Dictyosteliaceae</taxon>
        <taxon>Polysphondylium</taxon>
    </lineage>
</organism>
<gene>
    <name evidence="1" type="ORF">CYY_003907</name>
</gene>
<evidence type="ECO:0000313" key="1">
    <source>
        <dbReference type="EMBL" id="KAF2074804.1"/>
    </source>
</evidence>
<dbReference type="AlphaFoldDB" id="A0A8J4V898"/>
<proteinExistence type="predicted"/>
<keyword evidence="2" id="KW-1185">Reference proteome</keyword>
<accession>A0A8J4V898</accession>
<comment type="caution">
    <text evidence="1">The sequence shown here is derived from an EMBL/GenBank/DDBJ whole genome shotgun (WGS) entry which is preliminary data.</text>
</comment>
<name>A0A8J4V898_9MYCE</name>
<reference evidence="1" key="1">
    <citation type="submission" date="2020-01" db="EMBL/GenBank/DDBJ databases">
        <title>Development of genomics and gene disruption for Polysphondylium violaceum indicates a role for the polyketide synthase stlB in stalk morphogenesis.</title>
        <authorList>
            <person name="Narita B."/>
            <person name="Kawabe Y."/>
            <person name="Kin K."/>
            <person name="Saito T."/>
            <person name="Gibbs R."/>
            <person name="Kuspa A."/>
            <person name="Muzny D."/>
            <person name="Queller D."/>
            <person name="Richards S."/>
            <person name="Strassman J."/>
            <person name="Sucgang R."/>
            <person name="Worley K."/>
            <person name="Schaap P."/>
        </authorList>
    </citation>
    <scope>NUCLEOTIDE SEQUENCE</scope>
    <source>
        <strain evidence="1">QSvi11</strain>
    </source>
</reference>
<dbReference type="Proteomes" id="UP000695562">
    <property type="component" value="Unassembled WGS sequence"/>
</dbReference>
<evidence type="ECO:0000313" key="2">
    <source>
        <dbReference type="Proteomes" id="UP000695562"/>
    </source>
</evidence>
<dbReference type="PANTHER" id="PTHR31630">
    <property type="entry name" value="PHYTANOYL-COA DIOXYGENASE-RELATED-RELATED"/>
    <property type="match status" value="1"/>
</dbReference>
<dbReference type="SUPFAM" id="SSF51197">
    <property type="entry name" value="Clavaminate synthase-like"/>
    <property type="match status" value="1"/>
</dbReference>
<dbReference type="OrthoDB" id="445007at2759"/>
<sequence length="429" mass="50808">MYKNIVNKNIVPLFFRNKRQYCTSTTFSNNNNNNYSNNINNNININNIIQQQQLKQQQEELQYPLTNDDLQQFENNGYLIKSNLIPEQLLLQHQVELRDYLKSNAGIDFGNSVIDSTEESKMVEQQEQKLSLVSNGFGGMINFYHGKYLYEIRQHENLYHSFVQLYQRTYAKQREQSFNEMNQWPNEYGDFDPHNMFMFINRCCFRVPHSIQQEDKIKHQKGTGSHLDCNPYHLFRGEKLIDGTVKQIPLRFWQPIQAFVNLTDTFTMNQGGFWTIPGFHKQCVEYFRDKFPQKVSSPTTTTTEIISTLKRGNAFDFDDHLYKELIDKFQFIPMKRGDVLFWDWRMPHHNDKYHLGPLIREVVYAAHLPDVSVNQLYAKQQQQWYETGSHPSYVAKQFADLEKKNYSPPPLSPIGQHLIYGFPKKHELN</sequence>
<evidence type="ECO:0008006" key="3">
    <source>
        <dbReference type="Google" id="ProtNLM"/>
    </source>
</evidence>
<dbReference type="EMBL" id="AJWJ01000129">
    <property type="protein sequence ID" value="KAF2074804.1"/>
    <property type="molecule type" value="Genomic_DNA"/>
</dbReference>
<protein>
    <recommendedName>
        <fullName evidence="3">Phytanoyl-CoA dioxygenase</fullName>
    </recommendedName>
</protein>
<dbReference type="InterPro" id="IPR010856">
    <property type="entry name" value="Gig2-like"/>
</dbReference>